<gene>
    <name evidence="2" type="ORF">FSP39_000492</name>
</gene>
<organism evidence="2 3">
    <name type="scientific">Pinctada imbricata</name>
    <name type="common">Atlantic pearl-oyster</name>
    <name type="synonym">Pinctada martensii</name>
    <dbReference type="NCBI Taxonomy" id="66713"/>
    <lineage>
        <taxon>Eukaryota</taxon>
        <taxon>Metazoa</taxon>
        <taxon>Spiralia</taxon>
        <taxon>Lophotrochozoa</taxon>
        <taxon>Mollusca</taxon>
        <taxon>Bivalvia</taxon>
        <taxon>Autobranchia</taxon>
        <taxon>Pteriomorphia</taxon>
        <taxon>Pterioida</taxon>
        <taxon>Pterioidea</taxon>
        <taxon>Pteriidae</taxon>
        <taxon>Pinctada</taxon>
    </lineage>
</organism>
<keyword evidence="3" id="KW-1185">Reference proteome</keyword>
<dbReference type="InterPro" id="IPR016024">
    <property type="entry name" value="ARM-type_fold"/>
</dbReference>
<dbReference type="InterPro" id="IPR004155">
    <property type="entry name" value="PBS_lyase_HEAT"/>
</dbReference>
<dbReference type="SUPFAM" id="SSF48371">
    <property type="entry name" value="ARM repeat"/>
    <property type="match status" value="1"/>
</dbReference>
<feature type="region of interest" description="Disordered" evidence="1">
    <location>
        <begin position="84"/>
        <end position="109"/>
    </location>
</feature>
<dbReference type="PANTHER" id="PTHR12697">
    <property type="entry name" value="PBS LYASE HEAT-LIKE PROTEIN"/>
    <property type="match status" value="1"/>
</dbReference>
<dbReference type="PANTHER" id="PTHR12697:SF29">
    <property type="entry name" value="TIR DOMAIN-CONTAINING PROTEIN"/>
    <property type="match status" value="1"/>
</dbReference>
<dbReference type="Proteomes" id="UP001186944">
    <property type="component" value="Unassembled WGS sequence"/>
</dbReference>
<comment type="caution">
    <text evidence="2">The sequence shown here is derived from an EMBL/GenBank/DDBJ whole genome shotgun (WGS) entry which is preliminary data.</text>
</comment>
<evidence type="ECO:0008006" key="4">
    <source>
        <dbReference type="Google" id="ProtNLM"/>
    </source>
</evidence>
<protein>
    <recommendedName>
        <fullName evidence="4">HEAT repeat domain-containing protein</fullName>
    </recommendedName>
</protein>
<proteinExistence type="predicted"/>
<accession>A0AA88XM08</accession>
<dbReference type="EMBL" id="VSWD01000013">
    <property type="protein sequence ID" value="KAK3083627.1"/>
    <property type="molecule type" value="Genomic_DNA"/>
</dbReference>
<evidence type="ECO:0000313" key="2">
    <source>
        <dbReference type="EMBL" id="KAK3083627.1"/>
    </source>
</evidence>
<dbReference type="InterPro" id="IPR011989">
    <property type="entry name" value="ARM-like"/>
</dbReference>
<dbReference type="SMART" id="SM00567">
    <property type="entry name" value="EZ_HEAT"/>
    <property type="match status" value="3"/>
</dbReference>
<dbReference type="Gene3D" id="1.25.10.10">
    <property type="entry name" value="Leucine-rich Repeat Variant"/>
    <property type="match status" value="1"/>
</dbReference>
<reference evidence="2" key="1">
    <citation type="submission" date="2019-08" db="EMBL/GenBank/DDBJ databases">
        <title>The improved chromosome-level genome for the pearl oyster Pinctada fucata martensii using PacBio sequencing and Hi-C.</title>
        <authorList>
            <person name="Zheng Z."/>
        </authorList>
    </citation>
    <scope>NUCLEOTIDE SEQUENCE</scope>
    <source>
        <strain evidence="2">ZZ-2019</strain>
        <tissue evidence="2">Adductor muscle</tissue>
    </source>
</reference>
<name>A0AA88XM08_PINIB</name>
<dbReference type="AlphaFoldDB" id="A0AA88XM08"/>
<sequence>VFIFAMTTGAVQSKLCQDQLALAYVSSKVIVPVAMETGDELLQHMDNGMKLQLAGFQWYFLNEDFDGGCKDLIDHLTETLTDIKEKEQNKDSNQQQKRPMLKREKTRQNLNQSMKMDTVKASHLYLEDGTAYWKKKFGNSDTIKWARFREQILTDFKEDFAQTFGEQDTEWLLAILHREMEVQNDEILLKDKFLDFCTIEDIVRPLWVRIQDQARESYAMREVFSVESTMRAKAIENLGKYKSATVVDALLDLVRDKDVNIQAVAIISLARTGASDINTITSFLKALNSKDRIVREAACLALGHVKATRAIDILVDLWRNDIISNVREAALVALQNIGGEKAQEAIRVTTVLEREIRTLKA</sequence>
<dbReference type="GO" id="GO:0016491">
    <property type="term" value="F:oxidoreductase activity"/>
    <property type="evidence" value="ECO:0007669"/>
    <property type="project" value="TreeGrafter"/>
</dbReference>
<dbReference type="Pfam" id="PF13646">
    <property type="entry name" value="HEAT_2"/>
    <property type="match status" value="1"/>
</dbReference>
<feature type="non-terminal residue" evidence="2">
    <location>
        <position position="1"/>
    </location>
</feature>
<evidence type="ECO:0000256" key="1">
    <source>
        <dbReference type="SAM" id="MobiDB-lite"/>
    </source>
</evidence>
<evidence type="ECO:0000313" key="3">
    <source>
        <dbReference type="Proteomes" id="UP001186944"/>
    </source>
</evidence>